<keyword evidence="7 14" id="KW-0999">Mitochondrion inner membrane</keyword>
<reference evidence="15 16" key="1">
    <citation type="submission" date="2023-09" db="EMBL/GenBank/DDBJ databases">
        <title>Genomes of two closely related lineages of the louse Polyplax serrata with different host specificities.</title>
        <authorList>
            <person name="Martinu J."/>
            <person name="Tarabai H."/>
            <person name="Stefka J."/>
            <person name="Hypsa V."/>
        </authorList>
    </citation>
    <scope>NUCLEOTIDE SEQUENCE [LARGE SCALE GENOMIC DNA]</scope>
    <source>
        <strain evidence="15">98ZLc_SE</strain>
    </source>
</reference>
<evidence type="ECO:0000256" key="14">
    <source>
        <dbReference type="RuleBase" id="RU368034"/>
    </source>
</evidence>
<keyword evidence="11 14" id="KW-0472">Membrane</keyword>
<evidence type="ECO:0000256" key="12">
    <source>
        <dbReference type="ARBA" id="ARBA00045908"/>
    </source>
</evidence>
<accession>A0ABR1AMW6</accession>
<evidence type="ECO:0000256" key="9">
    <source>
        <dbReference type="ARBA" id="ARBA00022989"/>
    </source>
</evidence>
<evidence type="ECO:0000256" key="3">
    <source>
        <dbReference type="ARBA" id="ARBA00018192"/>
    </source>
</evidence>
<comment type="subunit">
    <text evidence="13">Complex I is composed of 45 different subunits. Interacts with CARD15, but not with CARD4. Interacts with STAT3, but not with STAT1, STAT2 and STAT5A. Interacts with OLFM4.</text>
</comment>
<dbReference type="EMBL" id="JAWJWF010000046">
    <property type="protein sequence ID" value="KAK6623828.1"/>
    <property type="molecule type" value="Genomic_DNA"/>
</dbReference>
<evidence type="ECO:0000256" key="10">
    <source>
        <dbReference type="ARBA" id="ARBA00023128"/>
    </source>
</evidence>
<keyword evidence="4 14" id="KW-0813">Transport</keyword>
<comment type="function">
    <text evidence="12">Accessory subunit of the mitochondrial membrane respiratory chain NADH dehydrogenase (Complex I), that is believed not to be involved in catalysis. Complex I functions in the transfer of electrons from NADH to the respiratory chain. The immediate electron acceptor for the enzyme is believed to be ubiquinone. Involved in the interferon/all-trans-retinoic acid (IFN/RA) induced cell death. This apoptotic activity is inhibited by interaction with viral IRF1. Prevents the transactivation of STAT3 target genes. May play a role in CARD15-mediated innate mucosal responses and serve to regulate intestinal epithelial cell responses to microbes.</text>
</comment>
<keyword evidence="10 14" id="KW-0496">Mitochondrion</keyword>
<keyword evidence="9 14" id="KW-1133">Transmembrane helix</keyword>
<keyword evidence="16" id="KW-1185">Reference proteome</keyword>
<evidence type="ECO:0000256" key="8">
    <source>
        <dbReference type="ARBA" id="ARBA00022982"/>
    </source>
</evidence>
<evidence type="ECO:0000256" key="5">
    <source>
        <dbReference type="ARBA" id="ARBA00022660"/>
    </source>
</evidence>
<evidence type="ECO:0000256" key="4">
    <source>
        <dbReference type="ARBA" id="ARBA00022448"/>
    </source>
</evidence>
<keyword evidence="8 14" id="KW-0249">Electron transport</keyword>
<proteinExistence type="inferred from homology"/>
<evidence type="ECO:0000256" key="1">
    <source>
        <dbReference type="ARBA" id="ARBA00004298"/>
    </source>
</evidence>
<name>A0ABR1AMW6_POLSC</name>
<evidence type="ECO:0000256" key="13">
    <source>
        <dbReference type="ARBA" id="ARBA00046797"/>
    </source>
</evidence>
<keyword evidence="5 14" id="KW-0679">Respiratory chain</keyword>
<evidence type="ECO:0000313" key="16">
    <source>
        <dbReference type="Proteomes" id="UP001359485"/>
    </source>
</evidence>
<evidence type="ECO:0000256" key="2">
    <source>
        <dbReference type="ARBA" id="ARBA00007312"/>
    </source>
</evidence>
<dbReference type="Pfam" id="PF06212">
    <property type="entry name" value="GRIM-19"/>
    <property type="match status" value="1"/>
</dbReference>
<comment type="caution">
    <text evidence="15">The sequence shown here is derived from an EMBL/GenBank/DDBJ whole genome shotgun (WGS) entry which is preliminary data.</text>
</comment>
<evidence type="ECO:0000256" key="7">
    <source>
        <dbReference type="ARBA" id="ARBA00022792"/>
    </source>
</evidence>
<sequence>MGECRQDMPPPGGYSPIVYKRIPLKTGSYVVKCGALLGAMAFGWTLFELKKREWLFRKIEERCSALALEPLLQAERDRMVLKQIRKDQEEEERIMEGVEGWEVGKWKGMNIYDTLGENEYYEPLMDEMFAHARKSDLQYPKILHKF</sequence>
<comment type="similarity">
    <text evidence="2 14">Belongs to the complex I NDUFA13 subunit family.</text>
</comment>
<keyword evidence="6 14" id="KW-0812">Transmembrane</keyword>
<dbReference type="PANTHER" id="PTHR12966:SF0">
    <property type="entry name" value="NADH DEHYDROGENASE [UBIQUINONE] 1 ALPHA SUBCOMPLEX SUBUNIT 13"/>
    <property type="match status" value="1"/>
</dbReference>
<organism evidence="15 16">
    <name type="scientific">Polyplax serrata</name>
    <name type="common">Common mouse louse</name>
    <dbReference type="NCBI Taxonomy" id="468196"/>
    <lineage>
        <taxon>Eukaryota</taxon>
        <taxon>Metazoa</taxon>
        <taxon>Ecdysozoa</taxon>
        <taxon>Arthropoda</taxon>
        <taxon>Hexapoda</taxon>
        <taxon>Insecta</taxon>
        <taxon>Pterygota</taxon>
        <taxon>Neoptera</taxon>
        <taxon>Paraneoptera</taxon>
        <taxon>Psocodea</taxon>
        <taxon>Troctomorpha</taxon>
        <taxon>Phthiraptera</taxon>
        <taxon>Anoplura</taxon>
        <taxon>Polyplacidae</taxon>
        <taxon>Polyplax</taxon>
    </lineage>
</organism>
<protein>
    <recommendedName>
        <fullName evidence="3 14">NADH dehydrogenase [ubiquinone] 1 alpha subcomplex subunit 13</fullName>
    </recommendedName>
</protein>
<comment type="function">
    <text evidence="14">Complex I functions in the transfer of electrons from NADH to the respiratory chain. Accessory subunit of the mitochondrial membrane respiratory chain NADH dehydrogenase (Complex I), that is believed not to be involved in catalysis.</text>
</comment>
<comment type="subcellular location">
    <subcellularLocation>
        <location evidence="1 14">Mitochondrion inner membrane</location>
        <topology evidence="1 14">Single-pass membrane protein</topology>
        <orientation evidence="1 14">Matrix side</orientation>
    </subcellularLocation>
</comment>
<evidence type="ECO:0000313" key="15">
    <source>
        <dbReference type="EMBL" id="KAK6623828.1"/>
    </source>
</evidence>
<dbReference type="InterPro" id="IPR009346">
    <property type="entry name" value="GRIM-19"/>
</dbReference>
<evidence type="ECO:0000256" key="6">
    <source>
        <dbReference type="ARBA" id="ARBA00022692"/>
    </source>
</evidence>
<dbReference type="Proteomes" id="UP001359485">
    <property type="component" value="Unassembled WGS sequence"/>
</dbReference>
<evidence type="ECO:0000256" key="11">
    <source>
        <dbReference type="ARBA" id="ARBA00023136"/>
    </source>
</evidence>
<gene>
    <name evidence="15" type="ORF">RUM44_010684</name>
</gene>
<feature type="transmembrane region" description="Helical" evidence="14">
    <location>
        <begin position="29"/>
        <end position="47"/>
    </location>
</feature>
<dbReference type="PANTHER" id="PTHR12966">
    <property type="entry name" value="NADH DEHYDROGENASE UBIQUINONE 1 ALPHA SUBCOMPLEX SUBUNIT 13"/>
    <property type="match status" value="1"/>
</dbReference>